<organism evidence="3 4">
    <name type="scientific">Helobdella robusta</name>
    <name type="common">Californian leech</name>
    <dbReference type="NCBI Taxonomy" id="6412"/>
    <lineage>
        <taxon>Eukaryota</taxon>
        <taxon>Metazoa</taxon>
        <taxon>Spiralia</taxon>
        <taxon>Lophotrochozoa</taxon>
        <taxon>Annelida</taxon>
        <taxon>Clitellata</taxon>
        <taxon>Hirudinea</taxon>
        <taxon>Rhynchobdellida</taxon>
        <taxon>Glossiphoniidae</taxon>
        <taxon>Helobdella</taxon>
    </lineage>
</organism>
<reference evidence="4" key="1">
    <citation type="submission" date="2012-12" db="EMBL/GenBank/DDBJ databases">
        <authorList>
            <person name="Hellsten U."/>
            <person name="Grimwood J."/>
            <person name="Chapman J.A."/>
            <person name="Shapiro H."/>
            <person name="Aerts A."/>
            <person name="Otillar R.P."/>
            <person name="Terry A.Y."/>
            <person name="Boore J.L."/>
            <person name="Simakov O."/>
            <person name="Marletaz F."/>
            <person name="Cho S.-J."/>
            <person name="Edsinger-Gonzales E."/>
            <person name="Havlak P."/>
            <person name="Kuo D.-H."/>
            <person name="Larsson T."/>
            <person name="Lv J."/>
            <person name="Arendt D."/>
            <person name="Savage R."/>
            <person name="Osoegawa K."/>
            <person name="de Jong P."/>
            <person name="Lindberg D.R."/>
            <person name="Seaver E.C."/>
            <person name="Weisblat D.A."/>
            <person name="Putnam N.H."/>
            <person name="Grigoriev I.V."/>
            <person name="Rokhsar D.S."/>
        </authorList>
    </citation>
    <scope>NUCLEOTIDE SEQUENCE</scope>
</reference>
<dbReference type="HOGENOM" id="CLU_1435890_0_0_1"/>
<evidence type="ECO:0000313" key="3">
    <source>
        <dbReference type="EnsemblMetazoa" id="HelroP174093"/>
    </source>
</evidence>
<protein>
    <recommendedName>
        <fullName evidence="5">Apple domain-containing protein</fullName>
    </recommendedName>
</protein>
<gene>
    <name evidence="3" type="primary">20204813</name>
    <name evidence="2" type="ORF">HELRODRAFT_174093</name>
</gene>
<keyword evidence="4" id="KW-1185">Reference proteome</keyword>
<reference evidence="3" key="3">
    <citation type="submission" date="2015-06" db="UniProtKB">
        <authorList>
            <consortium name="EnsemblMetazoa"/>
        </authorList>
    </citation>
    <scope>IDENTIFICATION</scope>
</reference>
<dbReference type="EMBL" id="AMQM01004809">
    <property type="status" value="NOT_ANNOTATED_CDS"/>
    <property type="molecule type" value="Genomic_DNA"/>
</dbReference>
<evidence type="ECO:0000256" key="1">
    <source>
        <dbReference type="SAM" id="SignalP"/>
    </source>
</evidence>
<evidence type="ECO:0000313" key="4">
    <source>
        <dbReference type="Proteomes" id="UP000015101"/>
    </source>
</evidence>
<dbReference type="GeneID" id="20204813"/>
<sequence length="189" mass="21563">MVTQVWSKYIGLLIVSATFTVHKNSICDATCFTRRLNCQQKDECCCDEPSLQTTFNDISSSRAFVSCTWTCSNNSHCLAFNFNENSKICKIFYDEPLRCFQNIDGCHHMYLPEAVIRNLTIGADDRIVALYFDGVPQQRMPNWSTYNRYDSYIVPFHIQVIAIHAHNSITGSELHSSLNPLLNIHLNVG</sequence>
<dbReference type="AlphaFoldDB" id="T1F7L4"/>
<name>T1F7L4_HELRO</name>
<dbReference type="EnsemblMetazoa" id="HelroT174093">
    <property type="protein sequence ID" value="HelroP174093"/>
    <property type="gene ID" value="HelroG174093"/>
</dbReference>
<accession>T1F7L4</accession>
<feature type="signal peptide" evidence="1">
    <location>
        <begin position="1"/>
        <end position="17"/>
    </location>
</feature>
<evidence type="ECO:0000313" key="2">
    <source>
        <dbReference type="EMBL" id="ESO03193.1"/>
    </source>
</evidence>
<keyword evidence="1" id="KW-0732">Signal</keyword>
<dbReference type="CTD" id="20204813"/>
<feature type="chain" id="PRO_5010980366" description="Apple domain-containing protein" evidence="1">
    <location>
        <begin position="18"/>
        <end position="189"/>
    </location>
</feature>
<dbReference type="Proteomes" id="UP000015101">
    <property type="component" value="Unassembled WGS sequence"/>
</dbReference>
<dbReference type="InParanoid" id="T1F7L4"/>
<dbReference type="KEGG" id="hro:HELRODRAFT_174093"/>
<dbReference type="EMBL" id="KB096676">
    <property type="protein sequence ID" value="ESO03193.1"/>
    <property type="molecule type" value="Genomic_DNA"/>
</dbReference>
<dbReference type="RefSeq" id="XP_009018886.1">
    <property type="nucleotide sequence ID" value="XM_009020638.1"/>
</dbReference>
<evidence type="ECO:0008006" key="5">
    <source>
        <dbReference type="Google" id="ProtNLM"/>
    </source>
</evidence>
<proteinExistence type="predicted"/>
<reference evidence="2 4" key="2">
    <citation type="journal article" date="2013" name="Nature">
        <title>Insights into bilaterian evolution from three spiralian genomes.</title>
        <authorList>
            <person name="Simakov O."/>
            <person name="Marletaz F."/>
            <person name="Cho S.J."/>
            <person name="Edsinger-Gonzales E."/>
            <person name="Havlak P."/>
            <person name="Hellsten U."/>
            <person name="Kuo D.H."/>
            <person name="Larsson T."/>
            <person name="Lv J."/>
            <person name="Arendt D."/>
            <person name="Savage R."/>
            <person name="Osoegawa K."/>
            <person name="de Jong P."/>
            <person name="Grimwood J."/>
            <person name="Chapman J.A."/>
            <person name="Shapiro H."/>
            <person name="Aerts A."/>
            <person name="Otillar R.P."/>
            <person name="Terry A.Y."/>
            <person name="Boore J.L."/>
            <person name="Grigoriev I.V."/>
            <person name="Lindberg D.R."/>
            <person name="Seaver E.C."/>
            <person name="Weisblat D.A."/>
            <person name="Putnam N.H."/>
            <person name="Rokhsar D.S."/>
        </authorList>
    </citation>
    <scope>NUCLEOTIDE SEQUENCE</scope>
</reference>